<keyword evidence="1" id="KW-1133">Transmembrane helix</keyword>
<feature type="transmembrane region" description="Helical" evidence="1">
    <location>
        <begin position="30"/>
        <end position="52"/>
    </location>
</feature>
<feature type="transmembrane region" description="Helical" evidence="1">
    <location>
        <begin position="5"/>
        <end position="24"/>
    </location>
</feature>
<accession>A0A1P8EN96</accession>
<dbReference type="AlphaFoldDB" id="A0A1P8EN96"/>
<gene>
    <name evidence="2" type="ORF">BEN76_16745</name>
</gene>
<proteinExistence type="predicted"/>
<keyword evidence="2" id="KW-0614">Plasmid</keyword>
<dbReference type="KEGG" id="asol:BEN76_16745"/>
<reference evidence="2 3" key="1">
    <citation type="submission" date="2016-08" db="EMBL/GenBank/DDBJ databases">
        <title>Complete genome sequence of Acinetobacter baylyi strain GFJ2.</title>
        <authorList>
            <person name="Tabata M."/>
            <person name="Kuboki S."/>
            <person name="Gibu N."/>
            <person name="Kinouchi Y."/>
            <person name="Vangnai A."/>
            <person name="Kasai D."/>
            <person name="Fukuda M."/>
        </authorList>
    </citation>
    <scope>NUCLEOTIDE SEQUENCE [LARGE SCALE GENOMIC DNA]</scope>
    <source>
        <strain evidence="2 3">GFJ2</strain>
        <plasmid evidence="3">Plasmid pgfj2</plasmid>
    </source>
</reference>
<protein>
    <submittedName>
        <fullName evidence="2">Uncharacterized protein</fullName>
    </submittedName>
</protein>
<evidence type="ECO:0000256" key="1">
    <source>
        <dbReference type="SAM" id="Phobius"/>
    </source>
</evidence>
<keyword evidence="1" id="KW-0472">Membrane</keyword>
<organism evidence="2 3">
    <name type="scientific">Acinetobacter soli</name>
    <dbReference type="NCBI Taxonomy" id="487316"/>
    <lineage>
        <taxon>Bacteria</taxon>
        <taxon>Pseudomonadati</taxon>
        <taxon>Pseudomonadota</taxon>
        <taxon>Gammaproteobacteria</taxon>
        <taxon>Moraxellales</taxon>
        <taxon>Moraxellaceae</taxon>
        <taxon>Acinetobacter</taxon>
    </lineage>
</organism>
<evidence type="ECO:0000313" key="2">
    <source>
        <dbReference type="EMBL" id="APV37698.1"/>
    </source>
</evidence>
<dbReference type="RefSeq" id="WP_076033706.1">
    <property type="nucleotide sequence ID" value="NZ_CP016898.1"/>
</dbReference>
<dbReference type="EMBL" id="CP016898">
    <property type="protein sequence ID" value="APV37698.1"/>
    <property type="molecule type" value="Genomic_DNA"/>
</dbReference>
<name>A0A1P8EN96_9GAMM</name>
<keyword evidence="1" id="KW-0812">Transmembrane</keyword>
<geneLocation type="plasmid" evidence="3">
    <name>pgfj2</name>
</geneLocation>
<evidence type="ECO:0000313" key="3">
    <source>
        <dbReference type="Proteomes" id="UP000185674"/>
    </source>
</evidence>
<sequence length="144" mass="17033">MIKFLIGIFFVVAIGIFMLFAHQIDRVIEFSILIFFILILSFSIIFFVLPYLRTPSSEEIQIKKVIKITFYNHQNNFAEIITVNKFEDYYIDDRGDYYYFVRSYTSSNGAIAQLITNKSVKLFEINNEFALKFLSRPEIEHLEV</sequence>
<dbReference type="Proteomes" id="UP000185674">
    <property type="component" value="Plasmid pGFJ2"/>
</dbReference>